<dbReference type="Pfam" id="PF00011">
    <property type="entry name" value="HSP20"/>
    <property type="match status" value="1"/>
</dbReference>
<dbReference type="AlphaFoldDB" id="A0A9W9JUN2"/>
<organism evidence="5 6">
    <name type="scientific">Penicillium argentinense</name>
    <dbReference type="NCBI Taxonomy" id="1131581"/>
    <lineage>
        <taxon>Eukaryota</taxon>
        <taxon>Fungi</taxon>
        <taxon>Dikarya</taxon>
        <taxon>Ascomycota</taxon>
        <taxon>Pezizomycotina</taxon>
        <taxon>Eurotiomycetes</taxon>
        <taxon>Eurotiomycetidae</taxon>
        <taxon>Eurotiales</taxon>
        <taxon>Aspergillaceae</taxon>
        <taxon>Penicillium</taxon>
    </lineage>
</organism>
<dbReference type="PANTHER" id="PTHR11527">
    <property type="entry name" value="HEAT-SHOCK PROTEIN 20 FAMILY MEMBER"/>
    <property type="match status" value="1"/>
</dbReference>
<feature type="domain" description="SHSP" evidence="4">
    <location>
        <begin position="34"/>
        <end position="164"/>
    </location>
</feature>
<gene>
    <name evidence="5" type="ORF">N7532_011124</name>
</gene>
<evidence type="ECO:0000256" key="3">
    <source>
        <dbReference type="RuleBase" id="RU003616"/>
    </source>
</evidence>
<keyword evidence="6" id="KW-1185">Reference proteome</keyword>
<reference evidence="5" key="2">
    <citation type="journal article" date="2023" name="IMA Fungus">
        <title>Comparative genomic study of the Penicillium genus elucidates a diverse pangenome and 15 lateral gene transfer events.</title>
        <authorList>
            <person name="Petersen C."/>
            <person name="Sorensen T."/>
            <person name="Nielsen M.R."/>
            <person name="Sondergaard T.E."/>
            <person name="Sorensen J.L."/>
            <person name="Fitzpatrick D.A."/>
            <person name="Frisvad J.C."/>
            <person name="Nielsen K.L."/>
        </authorList>
    </citation>
    <scope>NUCLEOTIDE SEQUENCE</scope>
    <source>
        <strain evidence="5">IBT 30761</strain>
    </source>
</reference>
<comment type="caution">
    <text evidence="5">The sequence shown here is derived from an EMBL/GenBank/DDBJ whole genome shotgun (WGS) entry which is preliminary data.</text>
</comment>
<evidence type="ECO:0000259" key="4">
    <source>
        <dbReference type="PROSITE" id="PS01031"/>
    </source>
</evidence>
<dbReference type="RefSeq" id="XP_056468603.1">
    <property type="nucleotide sequence ID" value="XM_056623615.1"/>
</dbReference>
<protein>
    <submittedName>
        <fullName evidence="5">30 kDa heat shock protein</fullName>
    </submittedName>
</protein>
<dbReference type="PROSITE" id="PS01031">
    <property type="entry name" value="SHSP"/>
    <property type="match status" value="1"/>
</dbReference>
<sequence>MSLFRTSFPATSDFAPLFRLLDDYDNHRSNNSLPTTRSFAPKFDIRESKEAFHLDGELPGIPQENIDIEFTDPQTLVVKGRTQREYHTTEPGSEQALETMEKSQKAQAGHRYWAKERIVGEFSRNFSFPNPVDQDKVKASLKNGILSVVVPKATVPGTKKITIE</sequence>
<dbReference type="OrthoDB" id="1431247at2759"/>
<dbReference type="InterPro" id="IPR031107">
    <property type="entry name" value="Small_HSP"/>
</dbReference>
<evidence type="ECO:0000313" key="6">
    <source>
        <dbReference type="Proteomes" id="UP001149074"/>
    </source>
</evidence>
<comment type="similarity">
    <text evidence="2 3">Belongs to the small heat shock protein (HSP20) family.</text>
</comment>
<proteinExistence type="inferred from homology"/>
<name>A0A9W9JUN2_9EURO</name>
<evidence type="ECO:0000313" key="5">
    <source>
        <dbReference type="EMBL" id="KAJ5082081.1"/>
    </source>
</evidence>
<dbReference type="CDD" id="cd06464">
    <property type="entry name" value="ACD_sHsps-like"/>
    <property type="match status" value="1"/>
</dbReference>
<dbReference type="InterPro" id="IPR008978">
    <property type="entry name" value="HSP20-like_chaperone"/>
</dbReference>
<dbReference type="SUPFAM" id="SSF49764">
    <property type="entry name" value="HSP20-like chaperones"/>
    <property type="match status" value="1"/>
</dbReference>
<evidence type="ECO:0000256" key="2">
    <source>
        <dbReference type="PROSITE-ProRule" id="PRU00285"/>
    </source>
</evidence>
<dbReference type="Gene3D" id="2.60.40.790">
    <property type="match status" value="1"/>
</dbReference>
<evidence type="ECO:0000256" key="1">
    <source>
        <dbReference type="ARBA" id="ARBA00023016"/>
    </source>
</evidence>
<dbReference type="EMBL" id="JAPQKI010000011">
    <property type="protein sequence ID" value="KAJ5082081.1"/>
    <property type="molecule type" value="Genomic_DNA"/>
</dbReference>
<dbReference type="Proteomes" id="UP001149074">
    <property type="component" value="Unassembled WGS sequence"/>
</dbReference>
<keyword evidence="1 5" id="KW-0346">Stress response</keyword>
<reference evidence="5" key="1">
    <citation type="submission" date="2022-11" db="EMBL/GenBank/DDBJ databases">
        <authorList>
            <person name="Petersen C."/>
        </authorList>
    </citation>
    <scope>NUCLEOTIDE SEQUENCE</scope>
    <source>
        <strain evidence="5">IBT 30761</strain>
    </source>
</reference>
<dbReference type="GeneID" id="81362594"/>
<accession>A0A9W9JUN2</accession>
<dbReference type="InterPro" id="IPR002068">
    <property type="entry name" value="A-crystallin/Hsp20_dom"/>
</dbReference>